<feature type="region of interest" description="Disordered" evidence="1">
    <location>
        <begin position="358"/>
        <end position="441"/>
    </location>
</feature>
<feature type="domain" description="Reverse transcriptase Ty1/copia-type" evidence="2">
    <location>
        <begin position="1"/>
        <end position="66"/>
    </location>
</feature>
<dbReference type="AlphaFoldDB" id="A0A6L2KHI4"/>
<name>A0A6L2KHI4_TANCI</name>
<dbReference type="InterPro" id="IPR013103">
    <property type="entry name" value="RVT_2"/>
</dbReference>
<feature type="compositionally biased region" description="Basic and acidic residues" evidence="1">
    <location>
        <begin position="390"/>
        <end position="403"/>
    </location>
</feature>
<gene>
    <name evidence="3" type="ORF">Tci_020165</name>
</gene>
<protein>
    <recommendedName>
        <fullName evidence="2">Reverse transcriptase Ty1/copia-type domain-containing protein</fullName>
    </recommendedName>
</protein>
<feature type="compositionally biased region" description="Basic and acidic residues" evidence="1">
    <location>
        <begin position="264"/>
        <end position="275"/>
    </location>
</feature>
<sequence>MDVKTAFLNGILREEVYVSQPDGFVDQDNLNHAYKLKKALYGLKQAPRACEHVDTPMVEKSKLDEDTQGKAVDPTRYRRMVGTLMYLTASRPDLTFDVCMCARGLWYLKDSFISLTSYADADHAGCQDSRQNTFGSMQLLGERLVSWSSKRQKSAVISSTEAEYIAFDPMDTPMVEKSKLDEDPQRKTVKPTHYHGMVGTLMYLTASRPDLTFAVCMCAWYQENPTEEHLHAVKRIFKYLRGTINRGLENMCKIKLLEERHEEKLDEKEGSDQRFHTPSHFESTDDEAYDEVTQGENVEEENLDEGKTNEEEEVNELYNDSSLVSLGFISNMLNPNPDAGIDSILNLNIESTSLVDVPVTTNDEIPPLSDEDEEAFAGSNRGSKRRRAGKEHESTSAPKEKTSKSIGSSKEGSKSKTRSTDRSAQAEEEVHTVKDLEEPALHEFETGFTEDHIVDEITQHPDWPSCNTFYQFINNDHAYLSDGVSSRTYSTSVTKTKAADYGHIKWIKELLPNTMWSQVPIVYDKHALWGISHWGRKHQQLYGYAVNRESARDVYSRNRIIAIKKLTIVEWHKLRLQDIEDMLLLLVQGKLTNLNIQERLALGISLRMFTRRIVIKRSVEDPQLGVESYQKKLNLTKPDMYRSDLKRKIPYIAYSNPKGFIYHNQDKKNILMRIDKHHKFSDGTLNNVQSALDDTLKKIRMKYLPQTIWRKLDKEKARDMIQALDRQLRNRRIMRSLEKFVGGRLYKGDLRLLERTI</sequence>
<proteinExistence type="predicted"/>
<accession>A0A6L2KHI4</accession>
<evidence type="ECO:0000256" key="1">
    <source>
        <dbReference type="SAM" id="MobiDB-lite"/>
    </source>
</evidence>
<dbReference type="EMBL" id="BKCJ010002383">
    <property type="protein sequence ID" value="GEU48187.1"/>
    <property type="molecule type" value="Genomic_DNA"/>
</dbReference>
<dbReference type="PANTHER" id="PTHR11439:SF495">
    <property type="entry name" value="REVERSE TRANSCRIPTASE, RNA-DEPENDENT DNA POLYMERASE-RELATED"/>
    <property type="match status" value="1"/>
</dbReference>
<evidence type="ECO:0000259" key="2">
    <source>
        <dbReference type="Pfam" id="PF07727"/>
    </source>
</evidence>
<reference evidence="3" key="1">
    <citation type="journal article" date="2019" name="Sci. Rep.">
        <title>Draft genome of Tanacetum cinerariifolium, the natural source of mosquito coil.</title>
        <authorList>
            <person name="Yamashiro T."/>
            <person name="Shiraishi A."/>
            <person name="Satake H."/>
            <person name="Nakayama K."/>
        </authorList>
    </citation>
    <scope>NUCLEOTIDE SEQUENCE</scope>
</reference>
<dbReference type="Pfam" id="PF07727">
    <property type="entry name" value="RVT_2"/>
    <property type="match status" value="1"/>
</dbReference>
<evidence type="ECO:0000313" key="3">
    <source>
        <dbReference type="EMBL" id="GEU48187.1"/>
    </source>
</evidence>
<feature type="region of interest" description="Disordered" evidence="1">
    <location>
        <begin position="264"/>
        <end position="314"/>
    </location>
</feature>
<dbReference type="PANTHER" id="PTHR11439">
    <property type="entry name" value="GAG-POL-RELATED RETROTRANSPOSON"/>
    <property type="match status" value="1"/>
</dbReference>
<dbReference type="CDD" id="cd09272">
    <property type="entry name" value="RNase_HI_RT_Ty1"/>
    <property type="match status" value="1"/>
</dbReference>
<feature type="compositionally biased region" description="Basic and acidic residues" evidence="1">
    <location>
        <begin position="411"/>
        <end position="441"/>
    </location>
</feature>
<organism evidence="3">
    <name type="scientific">Tanacetum cinerariifolium</name>
    <name type="common">Dalmatian daisy</name>
    <name type="synonym">Chrysanthemum cinerariifolium</name>
    <dbReference type="NCBI Taxonomy" id="118510"/>
    <lineage>
        <taxon>Eukaryota</taxon>
        <taxon>Viridiplantae</taxon>
        <taxon>Streptophyta</taxon>
        <taxon>Embryophyta</taxon>
        <taxon>Tracheophyta</taxon>
        <taxon>Spermatophyta</taxon>
        <taxon>Magnoliopsida</taxon>
        <taxon>eudicotyledons</taxon>
        <taxon>Gunneridae</taxon>
        <taxon>Pentapetalae</taxon>
        <taxon>asterids</taxon>
        <taxon>campanulids</taxon>
        <taxon>Asterales</taxon>
        <taxon>Asteraceae</taxon>
        <taxon>Asteroideae</taxon>
        <taxon>Anthemideae</taxon>
        <taxon>Anthemidinae</taxon>
        <taxon>Tanacetum</taxon>
    </lineage>
</organism>
<comment type="caution">
    <text evidence="3">The sequence shown here is derived from an EMBL/GenBank/DDBJ whole genome shotgun (WGS) entry which is preliminary data.</text>
</comment>